<dbReference type="SFLD" id="SFLDG00358">
    <property type="entry name" value="Main_(cytGST)"/>
    <property type="match status" value="1"/>
</dbReference>
<dbReference type="AlphaFoldDB" id="A0A9P7F8Y9"/>
<comment type="similarity">
    <text evidence="1">Belongs to the GST superfamily. Phi family.</text>
</comment>
<dbReference type="Gene3D" id="1.20.1050.10">
    <property type="match status" value="1"/>
</dbReference>
<dbReference type="SFLD" id="SFLDG01154">
    <property type="entry name" value="Main.5:_Phi-like"/>
    <property type="match status" value="1"/>
</dbReference>
<dbReference type="InterPro" id="IPR034347">
    <property type="entry name" value="GST_Phi_C"/>
</dbReference>
<name>A0A9P7F8Y9_9AGAM</name>
<dbReference type="EC" id="2.5.1.18" evidence="2"/>
<dbReference type="GeneID" id="64699272"/>
<evidence type="ECO:0000313" key="8">
    <source>
        <dbReference type="Proteomes" id="UP000823399"/>
    </source>
</evidence>
<dbReference type="GO" id="GO:0009636">
    <property type="term" value="P:response to toxic substance"/>
    <property type="evidence" value="ECO:0007669"/>
    <property type="project" value="UniProtKB-ARBA"/>
</dbReference>
<dbReference type="InterPro" id="IPR036282">
    <property type="entry name" value="Glutathione-S-Trfase_C_sf"/>
</dbReference>
<proteinExistence type="inferred from homology"/>
<sequence length="225" mass="24911">MVLKLYGFTTSICTLRVAVVLKEKNVSFEFIPVDILKSAHKAPEFTAYQPFGQVPYIDDDGLILYESRAICRYIAAKYASQGTPLLPSDPTAIALFEQAASIEASNYDPFVSGLAWELKFTKLFGGKTDEARVKSLQGQLSAKLDAYDVILGKQKYLAGNDITLADLFHLPYGAVILDIGLDKFSSRPNVARWWKDISSRASWKTVKGGIHQGNAIHYRVLQSAL</sequence>
<dbReference type="OrthoDB" id="249703at2759"/>
<dbReference type="Gene3D" id="3.40.30.10">
    <property type="entry name" value="Glutaredoxin"/>
    <property type="match status" value="1"/>
</dbReference>
<dbReference type="Proteomes" id="UP000823399">
    <property type="component" value="Unassembled WGS sequence"/>
</dbReference>
<organism evidence="7 8">
    <name type="scientific">Suillus discolor</name>
    <dbReference type="NCBI Taxonomy" id="1912936"/>
    <lineage>
        <taxon>Eukaryota</taxon>
        <taxon>Fungi</taxon>
        <taxon>Dikarya</taxon>
        <taxon>Basidiomycota</taxon>
        <taxon>Agaricomycotina</taxon>
        <taxon>Agaricomycetes</taxon>
        <taxon>Agaricomycetidae</taxon>
        <taxon>Boletales</taxon>
        <taxon>Suillineae</taxon>
        <taxon>Suillaceae</taxon>
        <taxon>Suillus</taxon>
    </lineage>
</organism>
<dbReference type="SUPFAM" id="SSF47616">
    <property type="entry name" value="GST C-terminal domain-like"/>
    <property type="match status" value="1"/>
</dbReference>
<dbReference type="PANTHER" id="PTHR43900:SF3">
    <property type="entry name" value="GLUTATHIONE S-TRANSFERASE RHO"/>
    <property type="match status" value="1"/>
</dbReference>
<dbReference type="SFLD" id="SFLDS00019">
    <property type="entry name" value="Glutathione_Transferase_(cytos"/>
    <property type="match status" value="1"/>
</dbReference>
<dbReference type="CDD" id="cd03187">
    <property type="entry name" value="GST_C_Phi"/>
    <property type="match status" value="1"/>
</dbReference>
<dbReference type="PANTHER" id="PTHR43900">
    <property type="entry name" value="GLUTATHIONE S-TRANSFERASE RHO"/>
    <property type="match status" value="1"/>
</dbReference>
<dbReference type="PROSITE" id="PS50405">
    <property type="entry name" value="GST_CTER"/>
    <property type="match status" value="1"/>
</dbReference>
<dbReference type="InterPro" id="IPR040079">
    <property type="entry name" value="Glutathione_S-Trfase"/>
</dbReference>
<dbReference type="InterPro" id="IPR004046">
    <property type="entry name" value="GST_C"/>
</dbReference>
<dbReference type="CDD" id="cd03053">
    <property type="entry name" value="GST_N_Phi"/>
    <property type="match status" value="1"/>
</dbReference>
<dbReference type="FunFam" id="1.20.1050.10:FF:000004">
    <property type="entry name" value="Glutathione S-transferase F2"/>
    <property type="match status" value="1"/>
</dbReference>
<gene>
    <name evidence="7" type="ORF">F5147DRAFT_689913</name>
</gene>
<dbReference type="InterPro" id="IPR004045">
    <property type="entry name" value="Glutathione_S-Trfase_N"/>
</dbReference>
<accession>A0A9P7F8Y9</accession>
<dbReference type="PROSITE" id="PS50404">
    <property type="entry name" value="GST_NTER"/>
    <property type="match status" value="1"/>
</dbReference>
<evidence type="ECO:0000313" key="7">
    <source>
        <dbReference type="EMBL" id="KAG2110279.1"/>
    </source>
</evidence>
<dbReference type="GO" id="GO:0006749">
    <property type="term" value="P:glutathione metabolic process"/>
    <property type="evidence" value="ECO:0007669"/>
    <property type="project" value="TreeGrafter"/>
</dbReference>
<dbReference type="EMBL" id="JABBWM010000021">
    <property type="protein sequence ID" value="KAG2110279.1"/>
    <property type="molecule type" value="Genomic_DNA"/>
</dbReference>
<evidence type="ECO:0000256" key="1">
    <source>
        <dbReference type="ARBA" id="ARBA00010128"/>
    </source>
</evidence>
<reference evidence="7" key="1">
    <citation type="journal article" date="2020" name="New Phytol.">
        <title>Comparative genomics reveals dynamic genome evolution in host specialist ectomycorrhizal fungi.</title>
        <authorList>
            <person name="Lofgren L.A."/>
            <person name="Nguyen N.H."/>
            <person name="Vilgalys R."/>
            <person name="Ruytinx J."/>
            <person name="Liao H.L."/>
            <person name="Branco S."/>
            <person name="Kuo A."/>
            <person name="LaButti K."/>
            <person name="Lipzen A."/>
            <person name="Andreopoulos W."/>
            <person name="Pangilinan J."/>
            <person name="Riley R."/>
            <person name="Hundley H."/>
            <person name="Na H."/>
            <person name="Barry K."/>
            <person name="Grigoriev I.V."/>
            <person name="Stajich J.E."/>
            <person name="Kennedy P.G."/>
        </authorList>
    </citation>
    <scope>NUCLEOTIDE SEQUENCE</scope>
    <source>
        <strain evidence="7">FC423</strain>
    </source>
</reference>
<comment type="caution">
    <text evidence="7">The sequence shown here is derived from an EMBL/GenBank/DDBJ whole genome shotgun (WGS) entry which is preliminary data.</text>
</comment>
<dbReference type="FunFam" id="3.40.30.10:FF:000016">
    <property type="entry name" value="Glutathione S-transferase F2"/>
    <property type="match status" value="1"/>
</dbReference>
<dbReference type="Pfam" id="PF02798">
    <property type="entry name" value="GST_N"/>
    <property type="match status" value="1"/>
</dbReference>
<dbReference type="InterPro" id="IPR036249">
    <property type="entry name" value="Thioredoxin-like_sf"/>
</dbReference>
<dbReference type="GO" id="GO:0043295">
    <property type="term" value="F:glutathione binding"/>
    <property type="evidence" value="ECO:0007669"/>
    <property type="project" value="TreeGrafter"/>
</dbReference>
<evidence type="ECO:0000256" key="3">
    <source>
        <dbReference type="ARBA" id="ARBA00022679"/>
    </source>
</evidence>
<protein>
    <recommendedName>
        <fullName evidence="2">glutathione transferase</fullName>
        <ecNumber evidence="2">2.5.1.18</ecNumber>
    </recommendedName>
</protein>
<evidence type="ECO:0000259" key="6">
    <source>
        <dbReference type="PROSITE" id="PS50405"/>
    </source>
</evidence>
<feature type="domain" description="GST C-terminal" evidence="6">
    <location>
        <begin position="89"/>
        <end position="216"/>
    </location>
</feature>
<dbReference type="GO" id="GO:0005737">
    <property type="term" value="C:cytoplasm"/>
    <property type="evidence" value="ECO:0007669"/>
    <property type="project" value="TreeGrafter"/>
</dbReference>
<comment type="catalytic activity">
    <reaction evidence="4">
        <text>RX + glutathione = an S-substituted glutathione + a halide anion + H(+)</text>
        <dbReference type="Rhea" id="RHEA:16437"/>
        <dbReference type="ChEBI" id="CHEBI:15378"/>
        <dbReference type="ChEBI" id="CHEBI:16042"/>
        <dbReference type="ChEBI" id="CHEBI:17792"/>
        <dbReference type="ChEBI" id="CHEBI:57925"/>
        <dbReference type="ChEBI" id="CHEBI:90779"/>
        <dbReference type="EC" id="2.5.1.18"/>
    </reaction>
</comment>
<dbReference type="RefSeq" id="XP_041293957.1">
    <property type="nucleotide sequence ID" value="XM_041437013.1"/>
</dbReference>
<keyword evidence="8" id="KW-1185">Reference proteome</keyword>
<feature type="domain" description="GST N-terminal" evidence="5">
    <location>
        <begin position="1"/>
        <end position="82"/>
    </location>
</feature>
<evidence type="ECO:0000259" key="5">
    <source>
        <dbReference type="PROSITE" id="PS50404"/>
    </source>
</evidence>
<evidence type="ECO:0000256" key="4">
    <source>
        <dbReference type="ARBA" id="ARBA00047960"/>
    </source>
</evidence>
<evidence type="ECO:0000256" key="2">
    <source>
        <dbReference type="ARBA" id="ARBA00012452"/>
    </source>
</evidence>
<dbReference type="Pfam" id="PF00043">
    <property type="entry name" value="GST_C"/>
    <property type="match status" value="1"/>
</dbReference>
<dbReference type="GO" id="GO:0004364">
    <property type="term" value="F:glutathione transferase activity"/>
    <property type="evidence" value="ECO:0007669"/>
    <property type="project" value="UniProtKB-EC"/>
</dbReference>
<keyword evidence="3" id="KW-0808">Transferase</keyword>
<dbReference type="InterPro" id="IPR010987">
    <property type="entry name" value="Glutathione-S-Trfase_C-like"/>
</dbReference>
<dbReference type="SUPFAM" id="SSF52833">
    <property type="entry name" value="Thioredoxin-like"/>
    <property type="match status" value="1"/>
</dbReference>